<dbReference type="EMBL" id="CP071182">
    <property type="protein sequence ID" value="QSO47681.1"/>
    <property type="molecule type" value="Genomic_DNA"/>
</dbReference>
<evidence type="ECO:0000256" key="7">
    <source>
        <dbReference type="ARBA" id="ARBA00023136"/>
    </source>
</evidence>
<keyword evidence="4" id="KW-0997">Cell inner membrane</keyword>
<evidence type="ECO:0000256" key="2">
    <source>
        <dbReference type="ARBA" id="ARBA00022448"/>
    </source>
</evidence>
<feature type="transmembrane region" description="Helical" evidence="9">
    <location>
        <begin position="98"/>
        <end position="118"/>
    </location>
</feature>
<feature type="transmembrane region" description="Helical" evidence="9">
    <location>
        <begin position="244"/>
        <end position="269"/>
    </location>
</feature>
<feature type="transmembrane region" description="Helical" evidence="9">
    <location>
        <begin position="352"/>
        <end position="380"/>
    </location>
</feature>
<dbReference type="GO" id="GO:0005886">
    <property type="term" value="C:plasma membrane"/>
    <property type="evidence" value="ECO:0007669"/>
    <property type="project" value="UniProtKB-SubCell"/>
</dbReference>
<evidence type="ECO:0000256" key="1">
    <source>
        <dbReference type="ARBA" id="ARBA00004429"/>
    </source>
</evidence>
<comment type="subcellular location">
    <subcellularLocation>
        <location evidence="1">Cell inner membrane</location>
        <topology evidence="1">Multi-pass membrane protein</topology>
    </subcellularLocation>
</comment>
<evidence type="ECO:0000256" key="9">
    <source>
        <dbReference type="SAM" id="Phobius"/>
    </source>
</evidence>
<dbReference type="Pfam" id="PF04143">
    <property type="entry name" value="Sulf_transp"/>
    <property type="match status" value="1"/>
</dbReference>
<keyword evidence="6 9" id="KW-1133">Transmembrane helix</keyword>
<evidence type="ECO:0000313" key="10">
    <source>
        <dbReference type="EMBL" id="QSO47681.1"/>
    </source>
</evidence>
<comment type="similarity">
    <text evidence="8">Belongs to the TsuA/YedE (TC 9.B.102) family.</text>
</comment>
<dbReference type="Proteomes" id="UP000663505">
    <property type="component" value="Chromosome"/>
</dbReference>
<keyword evidence="5 9" id="KW-0812">Transmembrane</keyword>
<evidence type="ECO:0000313" key="11">
    <source>
        <dbReference type="Proteomes" id="UP000663505"/>
    </source>
</evidence>
<sequence length="417" mass="44641">MHVASTEVHVVNLDSSLAASSRFDLSKNTQKPGLWITLALFVVGFVFLGLTVSWSQAVMYIVAGVLGLTLYHARYGFTTAYRNFIVAGRGVGLRAQMLMFFFANVLFLPVLVHGHMFGHSVSGYVFPVGTSVLAGSFMFGIGMQLGDGCASGTLYHTGGGDARGVLTLIGFVIGSLLGTINFTWWMSTPHFQPVSFIKSFGPIGGFLFNALLLAVVFAVTLLVEKRRNGSVESMRLKEPFTAKSILRGPWSLVAAGIVLAIGNVVILMLSGQPWGVTSAFALWGAKIAQAFGVPVTHWGYWQNSGHALSLHQSIFHDVTTVLNIGIMLGALLAACLAGKFPRPYLRHFPARMIVGVLIGGILMGYGARIAFGCNIGAYFAGIASFSLHGWEWFIGGMLGSVIGVLIRPVCALSNKVK</sequence>
<gene>
    <name evidence="10" type="ORF">JZ786_01070</name>
</gene>
<evidence type="ECO:0000256" key="4">
    <source>
        <dbReference type="ARBA" id="ARBA00022519"/>
    </source>
</evidence>
<reference evidence="10 11" key="1">
    <citation type="submission" date="2021-02" db="EMBL/GenBank/DDBJ databases">
        <title>Alicyclobacillus curvatus sp. nov. and Alicyclobacillus mengziensis sp. nov., two acidophilic bacteria isolated from acid mine drainage.</title>
        <authorList>
            <person name="Huang Y."/>
        </authorList>
    </citation>
    <scope>NUCLEOTIDE SEQUENCE [LARGE SCALE GENOMIC DNA]</scope>
    <source>
        <strain evidence="10 11">S30H14</strain>
    </source>
</reference>
<feature type="transmembrane region" description="Helical" evidence="9">
    <location>
        <begin position="206"/>
        <end position="223"/>
    </location>
</feature>
<feature type="transmembrane region" description="Helical" evidence="9">
    <location>
        <begin position="124"/>
        <end position="143"/>
    </location>
</feature>
<keyword evidence="2" id="KW-0813">Transport</keyword>
<accession>A0A9X7VZ00</accession>
<feature type="transmembrane region" description="Helical" evidence="9">
    <location>
        <begin position="32"/>
        <end position="51"/>
    </location>
</feature>
<name>A0A9X7VZ00_9BACL</name>
<dbReference type="KEGG" id="afx:JZ786_01070"/>
<feature type="transmembrane region" description="Helical" evidence="9">
    <location>
        <begin position="392"/>
        <end position="412"/>
    </location>
</feature>
<organism evidence="10 11">
    <name type="scientific">Alicyclobacillus mengziensis</name>
    <dbReference type="NCBI Taxonomy" id="2931921"/>
    <lineage>
        <taxon>Bacteria</taxon>
        <taxon>Bacillati</taxon>
        <taxon>Bacillota</taxon>
        <taxon>Bacilli</taxon>
        <taxon>Bacillales</taxon>
        <taxon>Alicyclobacillaceae</taxon>
        <taxon>Alicyclobacillus</taxon>
    </lineage>
</organism>
<keyword evidence="11" id="KW-1185">Reference proteome</keyword>
<protein>
    <submittedName>
        <fullName evidence="10">YeeE/YedE family protein</fullName>
    </submittedName>
</protein>
<evidence type="ECO:0000256" key="8">
    <source>
        <dbReference type="ARBA" id="ARBA00035655"/>
    </source>
</evidence>
<feature type="transmembrane region" description="Helical" evidence="9">
    <location>
        <begin position="57"/>
        <end position="77"/>
    </location>
</feature>
<evidence type="ECO:0000256" key="5">
    <source>
        <dbReference type="ARBA" id="ARBA00022692"/>
    </source>
</evidence>
<evidence type="ECO:0000256" key="6">
    <source>
        <dbReference type="ARBA" id="ARBA00022989"/>
    </source>
</evidence>
<feature type="transmembrane region" description="Helical" evidence="9">
    <location>
        <begin position="164"/>
        <end position="186"/>
    </location>
</feature>
<dbReference type="InterPro" id="IPR007272">
    <property type="entry name" value="Sulf_transp_TsuA/YedE"/>
</dbReference>
<evidence type="ECO:0000256" key="3">
    <source>
        <dbReference type="ARBA" id="ARBA00022475"/>
    </source>
</evidence>
<keyword evidence="3" id="KW-1003">Cell membrane</keyword>
<dbReference type="AlphaFoldDB" id="A0A9X7VZ00"/>
<dbReference type="PANTHER" id="PTHR30574">
    <property type="entry name" value="INNER MEMBRANE PROTEIN YEDE"/>
    <property type="match status" value="1"/>
</dbReference>
<proteinExistence type="inferred from homology"/>
<feature type="transmembrane region" description="Helical" evidence="9">
    <location>
        <begin position="320"/>
        <end position="340"/>
    </location>
</feature>
<keyword evidence="7 9" id="KW-0472">Membrane</keyword>
<dbReference type="PANTHER" id="PTHR30574:SF1">
    <property type="entry name" value="SULPHUR TRANSPORT DOMAIN-CONTAINING PROTEIN"/>
    <property type="match status" value="1"/>
</dbReference>
<dbReference type="RefSeq" id="WP_206657025.1">
    <property type="nucleotide sequence ID" value="NZ_CP071182.1"/>
</dbReference>